<accession>A0A8H5ASD1</accession>
<dbReference type="OrthoDB" id="3256662at2759"/>
<sequence length="502" mass="56788">MTTINREQSAYVSSIPLEIFSEILSYLGPAPKHDASISDLIADAESPITYTIRSLSLVCRHFYHLLFPMRLQTIFVVNDRGDQSKYKLLHCRRFCRAIVDGNVRARALAAYVERFAIGRFDLTVAGRMLVEEELAVYSEVLPFMSNLRTLHLFQTSITNGLLNAILSLPPLKVLRLGDCNVPYDLDRKLLRQFSAIRVTHVSTWGPFFGNNEHATNQFLSALCMSYTKTLTCKPSTSFRLLKGLASLGPMEHLSDIHIGLLHLDEHTNLLSDVLFATPALKRLHVAEISHWNPHDEAFKPYTKFPRLPHLEYIYAHMPALEALIPGNRVSTVGIASERLGMIPSIVPLSYPRGLEFWQTLAAVIKKSRQPIENLDVPMLFYTNICFATHFPGLRRLTLHLQHLNWVYDSSLNYLVNLCDKVAIMLIDSWPEHPDLIELELVFDSGLTGLNLEPWTLVDLKDALPSLSSLILTRPCRNERKEIKWPEGDQEASASEATSSSES</sequence>
<keyword evidence="3" id="KW-1185">Reference proteome</keyword>
<feature type="compositionally biased region" description="Low complexity" evidence="1">
    <location>
        <begin position="490"/>
        <end position="502"/>
    </location>
</feature>
<organism evidence="2 3">
    <name type="scientific">Psilocybe cf. subviscida</name>
    <dbReference type="NCBI Taxonomy" id="2480587"/>
    <lineage>
        <taxon>Eukaryota</taxon>
        <taxon>Fungi</taxon>
        <taxon>Dikarya</taxon>
        <taxon>Basidiomycota</taxon>
        <taxon>Agaricomycotina</taxon>
        <taxon>Agaricomycetes</taxon>
        <taxon>Agaricomycetidae</taxon>
        <taxon>Agaricales</taxon>
        <taxon>Agaricineae</taxon>
        <taxon>Strophariaceae</taxon>
        <taxon>Psilocybe</taxon>
    </lineage>
</organism>
<dbReference type="EMBL" id="JAACJJ010000058">
    <property type="protein sequence ID" value="KAF5310023.1"/>
    <property type="molecule type" value="Genomic_DNA"/>
</dbReference>
<evidence type="ECO:0000256" key="1">
    <source>
        <dbReference type="SAM" id="MobiDB-lite"/>
    </source>
</evidence>
<gene>
    <name evidence="2" type="ORF">D9619_010287</name>
</gene>
<name>A0A8H5ASD1_9AGAR</name>
<evidence type="ECO:0008006" key="4">
    <source>
        <dbReference type="Google" id="ProtNLM"/>
    </source>
</evidence>
<evidence type="ECO:0000313" key="2">
    <source>
        <dbReference type="EMBL" id="KAF5310023.1"/>
    </source>
</evidence>
<comment type="caution">
    <text evidence="2">The sequence shown here is derived from an EMBL/GenBank/DDBJ whole genome shotgun (WGS) entry which is preliminary data.</text>
</comment>
<dbReference type="Gene3D" id="3.80.10.10">
    <property type="entry name" value="Ribonuclease Inhibitor"/>
    <property type="match status" value="1"/>
</dbReference>
<dbReference type="AlphaFoldDB" id="A0A8H5ASD1"/>
<evidence type="ECO:0000313" key="3">
    <source>
        <dbReference type="Proteomes" id="UP000567179"/>
    </source>
</evidence>
<proteinExistence type="predicted"/>
<dbReference type="InterPro" id="IPR032675">
    <property type="entry name" value="LRR_dom_sf"/>
</dbReference>
<protein>
    <recommendedName>
        <fullName evidence="4">F-box domain-containing protein</fullName>
    </recommendedName>
</protein>
<feature type="region of interest" description="Disordered" evidence="1">
    <location>
        <begin position="481"/>
        <end position="502"/>
    </location>
</feature>
<dbReference type="Proteomes" id="UP000567179">
    <property type="component" value="Unassembled WGS sequence"/>
</dbReference>
<reference evidence="2 3" key="1">
    <citation type="journal article" date="2020" name="ISME J.">
        <title>Uncovering the hidden diversity of litter-decomposition mechanisms in mushroom-forming fungi.</title>
        <authorList>
            <person name="Floudas D."/>
            <person name="Bentzer J."/>
            <person name="Ahren D."/>
            <person name="Johansson T."/>
            <person name="Persson P."/>
            <person name="Tunlid A."/>
        </authorList>
    </citation>
    <scope>NUCLEOTIDE SEQUENCE [LARGE SCALE GENOMIC DNA]</scope>
    <source>
        <strain evidence="2 3">CBS 101986</strain>
    </source>
</reference>
<dbReference type="SUPFAM" id="SSF52047">
    <property type="entry name" value="RNI-like"/>
    <property type="match status" value="1"/>
</dbReference>